<evidence type="ECO:0000256" key="1">
    <source>
        <dbReference type="ARBA" id="ARBA00004141"/>
    </source>
</evidence>
<dbReference type="STRING" id="1182541.W9YCU7"/>
<evidence type="ECO:0000256" key="2">
    <source>
        <dbReference type="ARBA" id="ARBA00022692"/>
    </source>
</evidence>
<dbReference type="EMBL" id="AMWN01000003">
    <property type="protein sequence ID" value="EXJ90707.1"/>
    <property type="molecule type" value="Genomic_DNA"/>
</dbReference>
<evidence type="ECO:0000313" key="8">
    <source>
        <dbReference type="Proteomes" id="UP000019484"/>
    </source>
</evidence>
<dbReference type="InterPro" id="IPR011701">
    <property type="entry name" value="MFS"/>
</dbReference>
<dbReference type="GeneID" id="19158700"/>
<dbReference type="Proteomes" id="UP000019484">
    <property type="component" value="Unassembled WGS sequence"/>
</dbReference>
<dbReference type="GO" id="GO:0005886">
    <property type="term" value="C:plasma membrane"/>
    <property type="evidence" value="ECO:0007669"/>
    <property type="project" value="TreeGrafter"/>
</dbReference>
<dbReference type="PANTHER" id="PTHR23502">
    <property type="entry name" value="MAJOR FACILITATOR SUPERFAMILY"/>
    <property type="match status" value="1"/>
</dbReference>
<protein>
    <recommendedName>
        <fullName evidence="6">Major facilitator superfamily (MFS) profile domain-containing protein</fullName>
    </recommendedName>
</protein>
<feature type="domain" description="Major facilitator superfamily (MFS) profile" evidence="6">
    <location>
        <begin position="1"/>
        <end position="231"/>
    </location>
</feature>
<gene>
    <name evidence="7" type="ORF">A1O1_03811</name>
</gene>
<accession>W9YCU7</accession>
<name>W9YCU7_9EURO</name>
<dbReference type="Gene3D" id="1.20.1250.20">
    <property type="entry name" value="MFS general substrate transporter like domains"/>
    <property type="match status" value="1"/>
</dbReference>
<keyword evidence="4 5" id="KW-0472">Membrane</keyword>
<dbReference type="PROSITE" id="PS50850">
    <property type="entry name" value="MFS"/>
    <property type="match status" value="1"/>
</dbReference>
<dbReference type="PANTHER" id="PTHR23502:SF50">
    <property type="entry name" value="TRANSPORTER, PUTATIVE (AFU_ORTHOLOGUE AFUA_5G00430)-RELATED"/>
    <property type="match status" value="1"/>
</dbReference>
<dbReference type="RefSeq" id="XP_007722901.1">
    <property type="nucleotide sequence ID" value="XM_007724711.1"/>
</dbReference>
<dbReference type="eggNOG" id="KOG0255">
    <property type="taxonomic scope" value="Eukaryota"/>
</dbReference>
<dbReference type="SUPFAM" id="SSF103473">
    <property type="entry name" value="MFS general substrate transporter"/>
    <property type="match status" value="1"/>
</dbReference>
<proteinExistence type="predicted"/>
<evidence type="ECO:0000313" key="7">
    <source>
        <dbReference type="EMBL" id="EXJ90707.1"/>
    </source>
</evidence>
<dbReference type="InterPro" id="IPR036259">
    <property type="entry name" value="MFS_trans_sf"/>
</dbReference>
<dbReference type="InterPro" id="IPR020846">
    <property type="entry name" value="MFS_dom"/>
</dbReference>
<dbReference type="Pfam" id="PF07690">
    <property type="entry name" value="MFS_1"/>
    <property type="match status" value="1"/>
</dbReference>
<comment type="caution">
    <text evidence="7">The sequence shown here is derived from an EMBL/GenBank/DDBJ whole genome shotgun (WGS) entry which is preliminary data.</text>
</comment>
<keyword evidence="8" id="KW-1185">Reference proteome</keyword>
<reference evidence="7 8" key="1">
    <citation type="submission" date="2013-03" db="EMBL/GenBank/DDBJ databases">
        <title>The Genome Sequence of Capronia coronata CBS 617.96.</title>
        <authorList>
            <consortium name="The Broad Institute Genomics Platform"/>
            <person name="Cuomo C."/>
            <person name="de Hoog S."/>
            <person name="Gorbushina A."/>
            <person name="Walker B."/>
            <person name="Young S.K."/>
            <person name="Zeng Q."/>
            <person name="Gargeya S."/>
            <person name="Fitzgerald M."/>
            <person name="Haas B."/>
            <person name="Abouelleil A."/>
            <person name="Allen A.W."/>
            <person name="Alvarado L."/>
            <person name="Arachchi H.M."/>
            <person name="Berlin A.M."/>
            <person name="Chapman S.B."/>
            <person name="Gainer-Dewar J."/>
            <person name="Goldberg J."/>
            <person name="Griggs A."/>
            <person name="Gujja S."/>
            <person name="Hansen M."/>
            <person name="Howarth C."/>
            <person name="Imamovic A."/>
            <person name="Ireland A."/>
            <person name="Larimer J."/>
            <person name="McCowan C."/>
            <person name="Murphy C."/>
            <person name="Pearson M."/>
            <person name="Poon T.W."/>
            <person name="Priest M."/>
            <person name="Roberts A."/>
            <person name="Saif S."/>
            <person name="Shea T."/>
            <person name="Sisk P."/>
            <person name="Sykes S."/>
            <person name="Wortman J."/>
            <person name="Nusbaum C."/>
            <person name="Birren B."/>
        </authorList>
    </citation>
    <scope>NUCLEOTIDE SEQUENCE [LARGE SCALE GENOMIC DNA]</scope>
    <source>
        <strain evidence="7 8">CBS 617.96</strain>
    </source>
</reference>
<dbReference type="HOGENOM" id="CLU_1199660_0_0_1"/>
<evidence type="ECO:0000259" key="6">
    <source>
        <dbReference type="PROSITE" id="PS50850"/>
    </source>
</evidence>
<evidence type="ECO:0000256" key="3">
    <source>
        <dbReference type="ARBA" id="ARBA00022989"/>
    </source>
</evidence>
<keyword evidence="2 5" id="KW-0812">Transmembrane</keyword>
<comment type="subcellular location">
    <subcellularLocation>
        <location evidence="1">Membrane</location>
        <topology evidence="1">Multi-pass membrane protein</topology>
    </subcellularLocation>
</comment>
<evidence type="ECO:0000256" key="5">
    <source>
        <dbReference type="SAM" id="Phobius"/>
    </source>
</evidence>
<organism evidence="7 8">
    <name type="scientific">Capronia coronata CBS 617.96</name>
    <dbReference type="NCBI Taxonomy" id="1182541"/>
    <lineage>
        <taxon>Eukaryota</taxon>
        <taxon>Fungi</taxon>
        <taxon>Dikarya</taxon>
        <taxon>Ascomycota</taxon>
        <taxon>Pezizomycotina</taxon>
        <taxon>Eurotiomycetes</taxon>
        <taxon>Chaetothyriomycetidae</taxon>
        <taxon>Chaetothyriales</taxon>
        <taxon>Herpotrichiellaceae</taxon>
        <taxon>Capronia</taxon>
    </lineage>
</organism>
<dbReference type="AlphaFoldDB" id="W9YCU7"/>
<keyword evidence="3 5" id="KW-1133">Transmembrane helix</keyword>
<feature type="transmembrane region" description="Helical" evidence="5">
    <location>
        <begin position="138"/>
        <end position="158"/>
    </location>
</feature>
<sequence>MAQFTSDHDGDDIVYAPGTITLEDSGRWLHGLGGLRDRVGLLGRHPQRRGSSQLCGSGRRLYLPDSAGPQVRPAAAVPVQHGLPTYLAACIWSAKTETRGDLIGSNLISGIGGAVSETIVQITIADLFFVHHHAAMNALYVLVTSIGAFLGPVAAGYVVDSQGWRWMFWWCVIFFAVTLVLVIFFFEESKYVAVLQGHATTDHSTQLASTQHILKEDDKATEDSLTEDRQN</sequence>
<feature type="transmembrane region" description="Helical" evidence="5">
    <location>
        <begin position="164"/>
        <end position="186"/>
    </location>
</feature>
<evidence type="ECO:0000256" key="4">
    <source>
        <dbReference type="ARBA" id="ARBA00023136"/>
    </source>
</evidence>
<dbReference type="OrthoDB" id="5215911at2759"/>
<dbReference type="GO" id="GO:0022857">
    <property type="term" value="F:transmembrane transporter activity"/>
    <property type="evidence" value="ECO:0007669"/>
    <property type="project" value="InterPro"/>
</dbReference>